<dbReference type="GO" id="GO:0009103">
    <property type="term" value="P:lipopolysaccharide biosynthetic process"/>
    <property type="evidence" value="ECO:0007669"/>
    <property type="project" value="TreeGrafter"/>
</dbReference>
<proteinExistence type="predicted"/>
<feature type="domain" description="SGNH" evidence="3">
    <location>
        <begin position="423"/>
        <end position="665"/>
    </location>
</feature>
<gene>
    <name evidence="4" type="ORF">GBB84_25195</name>
</gene>
<keyword evidence="5" id="KW-1185">Reference proteome</keyword>
<feature type="transmembrane region" description="Helical" evidence="1">
    <location>
        <begin position="16"/>
        <end position="34"/>
    </location>
</feature>
<dbReference type="InterPro" id="IPR050879">
    <property type="entry name" value="Acyltransferase_3"/>
</dbReference>
<dbReference type="PANTHER" id="PTHR23028:SF53">
    <property type="entry name" value="ACYL_TRANSF_3 DOMAIN-CONTAINING PROTEIN"/>
    <property type="match status" value="1"/>
</dbReference>
<feature type="transmembrane region" description="Helical" evidence="1">
    <location>
        <begin position="40"/>
        <end position="61"/>
    </location>
</feature>
<sequence length="675" mass="77405">MNLNQIKKKYRTDIDGLRAIAVTVVILFHLGIGYFPSGFIGVDIFFVISGYLITGIILSSLREGTFSYSDFFVRRLWRIQPALIFVCIVTLLVSSVLFVSPDYLDYLKSAKYNTLLIANQYFSRQSVAYATPESDIFPLLHTWSLAVEWQWYIFLPLFIAITISLKKRVPATKNVNISDNYILVLWSVITFVFAALALFIAKNEPGQSYYFLSTRVFEFCAGGTTYLLTCRKEYIHKGISTVLNTLAIIGIIYISTKEHVIDIYPNVNALIVVACTCVLIFSGKQESNFISRLLSLKPFSFTGKISYSLYLWHWPVLAYCRYVNIQLTGLNLIYICGSIITLSLIGYYLIEQPMRKFRYSLKLTVTLLLALPAIFYSILYSVAVKQQGFPERLGSVYSHQFKTIQHYERKAVTRKKCIDTNHSLETCVLGAREGNKSALVIGDSNSNHFWGFFDVLGKDAGIKINALSVSSCLTLPGIWQYDWWIYKNKNYEYCHSKTAEYYNIIKNNKFDYVIIGEVWQNYSRGPHLITKKDDARSDALTKERMTRSAKLAISKIIESGARPVIIKTIYPMPKGYQECRQREAILRKTFSETACDSRRIQAQESQYLTTLFDMLKEEYPSLIIIDPKKIQCKNNSCISHVDSIQVYRDVGHLTDYASYIFGERYLNEFGNPLQP</sequence>
<keyword evidence="1" id="KW-1133">Transmembrane helix</keyword>
<dbReference type="PANTHER" id="PTHR23028">
    <property type="entry name" value="ACETYLTRANSFERASE"/>
    <property type="match status" value="1"/>
</dbReference>
<dbReference type="RefSeq" id="WP_048242163.1">
    <property type="nucleotide sequence ID" value="NZ_WHIY01000025.1"/>
</dbReference>
<feature type="domain" description="Acyltransferase 3" evidence="2">
    <location>
        <begin position="13"/>
        <end position="344"/>
    </location>
</feature>
<keyword evidence="4" id="KW-0012">Acyltransferase</keyword>
<protein>
    <submittedName>
        <fullName evidence="4">Acyltransferase family protein</fullName>
    </submittedName>
</protein>
<dbReference type="AlphaFoldDB" id="A0A6L5EFN5"/>
<dbReference type="Pfam" id="PF01757">
    <property type="entry name" value="Acyl_transf_3"/>
    <property type="match status" value="1"/>
</dbReference>
<feature type="transmembrane region" description="Helical" evidence="1">
    <location>
        <begin position="149"/>
        <end position="169"/>
    </location>
</feature>
<keyword evidence="4" id="KW-0808">Transferase</keyword>
<dbReference type="EMBL" id="WHIY01000025">
    <property type="protein sequence ID" value="MPQ54186.1"/>
    <property type="molecule type" value="Genomic_DNA"/>
</dbReference>
<evidence type="ECO:0000259" key="3">
    <source>
        <dbReference type="Pfam" id="PF19040"/>
    </source>
</evidence>
<feature type="transmembrane region" description="Helical" evidence="1">
    <location>
        <begin position="181"/>
        <end position="201"/>
    </location>
</feature>
<dbReference type="GO" id="GO:0016747">
    <property type="term" value="F:acyltransferase activity, transferring groups other than amino-acyl groups"/>
    <property type="evidence" value="ECO:0007669"/>
    <property type="project" value="InterPro"/>
</dbReference>
<evidence type="ECO:0000313" key="5">
    <source>
        <dbReference type="Proteomes" id="UP000475079"/>
    </source>
</evidence>
<feature type="transmembrane region" description="Helical" evidence="1">
    <location>
        <begin position="362"/>
        <end position="383"/>
    </location>
</feature>
<dbReference type="Pfam" id="PF19040">
    <property type="entry name" value="SGNH"/>
    <property type="match status" value="1"/>
</dbReference>
<dbReference type="Proteomes" id="UP000475079">
    <property type="component" value="Unassembled WGS sequence"/>
</dbReference>
<feature type="transmembrane region" description="Helical" evidence="1">
    <location>
        <begin position="332"/>
        <end position="350"/>
    </location>
</feature>
<name>A0A6L5EFN5_9ENTR</name>
<accession>A0A6L5EFN5</accession>
<feature type="transmembrane region" description="Helical" evidence="1">
    <location>
        <begin position="82"/>
        <end position="100"/>
    </location>
</feature>
<dbReference type="GO" id="GO:0016020">
    <property type="term" value="C:membrane"/>
    <property type="evidence" value="ECO:0007669"/>
    <property type="project" value="TreeGrafter"/>
</dbReference>
<evidence type="ECO:0000259" key="2">
    <source>
        <dbReference type="Pfam" id="PF01757"/>
    </source>
</evidence>
<evidence type="ECO:0000313" key="4">
    <source>
        <dbReference type="EMBL" id="MPQ54186.1"/>
    </source>
</evidence>
<keyword evidence="1" id="KW-0812">Transmembrane</keyword>
<feature type="transmembrane region" description="Helical" evidence="1">
    <location>
        <begin position="235"/>
        <end position="255"/>
    </location>
</feature>
<dbReference type="InterPro" id="IPR043968">
    <property type="entry name" value="SGNH"/>
</dbReference>
<reference evidence="4 5" key="1">
    <citation type="submission" date="2019-10" db="EMBL/GenBank/DDBJ databases">
        <title>Characterization of a new Citrobacter species.</title>
        <authorList>
            <person name="Goncalves Ribeiro T."/>
            <person name="Izdebski R."/>
            <person name="Urbanowicz P."/>
            <person name="Carmeli Y."/>
            <person name="Gniadkowski M."/>
            <person name="Peixe L."/>
        </authorList>
    </citation>
    <scope>NUCLEOTIDE SEQUENCE [LARGE SCALE GENOMIC DNA]</scope>
    <source>
        <strain evidence="4 5">NMI7905_11</strain>
    </source>
</reference>
<comment type="caution">
    <text evidence="4">The sequence shown here is derived from an EMBL/GenBank/DDBJ whole genome shotgun (WGS) entry which is preliminary data.</text>
</comment>
<organism evidence="4 5">
    <name type="scientific">Citrobacter telavivensis</name>
    <dbReference type="NCBI Taxonomy" id="2653932"/>
    <lineage>
        <taxon>Bacteria</taxon>
        <taxon>Pseudomonadati</taxon>
        <taxon>Pseudomonadota</taxon>
        <taxon>Gammaproteobacteria</taxon>
        <taxon>Enterobacterales</taxon>
        <taxon>Enterobacteriaceae</taxon>
        <taxon>Citrobacter</taxon>
    </lineage>
</organism>
<evidence type="ECO:0000256" key="1">
    <source>
        <dbReference type="SAM" id="Phobius"/>
    </source>
</evidence>
<dbReference type="InterPro" id="IPR002656">
    <property type="entry name" value="Acyl_transf_3_dom"/>
</dbReference>
<feature type="transmembrane region" description="Helical" evidence="1">
    <location>
        <begin position="261"/>
        <end position="281"/>
    </location>
</feature>
<keyword evidence="1" id="KW-0472">Membrane</keyword>